<sequence>MYRAKMRALEFIHGASDEQYAHLRNYAKEFIRSNPGSSVKIKCKHGLRGLVFERMYVCSNTDMQHSEASNAQANTNDVNTNGNVANAQATTHADVISKTRKKKTKIDAAKSSKSVPPVNASVQAPPTVTFVNTVAPCSWIQYCNCCYKQHIWNNER</sequence>
<evidence type="ECO:0000313" key="2">
    <source>
        <dbReference type="EMBL" id="KEH41191.1"/>
    </source>
</evidence>
<dbReference type="EnsemblPlants" id="KEH41191">
    <property type="protein sequence ID" value="KEH41191"/>
    <property type="gene ID" value="MTR_1g046450"/>
</dbReference>
<organism evidence="2 4">
    <name type="scientific">Medicago truncatula</name>
    <name type="common">Barrel medic</name>
    <name type="synonym">Medicago tribuloides</name>
    <dbReference type="NCBI Taxonomy" id="3880"/>
    <lineage>
        <taxon>Eukaryota</taxon>
        <taxon>Viridiplantae</taxon>
        <taxon>Streptophyta</taxon>
        <taxon>Embryophyta</taxon>
        <taxon>Tracheophyta</taxon>
        <taxon>Spermatophyta</taxon>
        <taxon>Magnoliopsida</taxon>
        <taxon>eudicotyledons</taxon>
        <taxon>Gunneridae</taxon>
        <taxon>Pentapetalae</taxon>
        <taxon>rosids</taxon>
        <taxon>fabids</taxon>
        <taxon>Fabales</taxon>
        <taxon>Fabaceae</taxon>
        <taxon>Papilionoideae</taxon>
        <taxon>50 kb inversion clade</taxon>
        <taxon>NPAAA clade</taxon>
        <taxon>Hologalegina</taxon>
        <taxon>IRL clade</taxon>
        <taxon>Trifolieae</taxon>
        <taxon>Medicago</taxon>
    </lineage>
</organism>
<evidence type="ECO:0000256" key="1">
    <source>
        <dbReference type="SAM" id="MobiDB-lite"/>
    </source>
</evidence>
<dbReference type="AlphaFoldDB" id="A0A072VHU3"/>
<proteinExistence type="predicted"/>
<reference evidence="3" key="3">
    <citation type="submission" date="2015-04" db="UniProtKB">
        <authorList>
            <consortium name="EnsemblPlants"/>
        </authorList>
    </citation>
    <scope>IDENTIFICATION</scope>
    <source>
        <strain evidence="3">cv. Jemalong A17</strain>
    </source>
</reference>
<name>A0A072VHU3_MEDTR</name>
<evidence type="ECO:0000313" key="3">
    <source>
        <dbReference type="EnsemblPlants" id="KEH41191"/>
    </source>
</evidence>
<keyword evidence="4" id="KW-1185">Reference proteome</keyword>
<protein>
    <submittedName>
        <fullName evidence="2 3">Uncharacterized protein</fullName>
    </submittedName>
</protein>
<feature type="region of interest" description="Disordered" evidence="1">
    <location>
        <begin position="90"/>
        <end position="119"/>
    </location>
</feature>
<gene>
    <name evidence="2" type="ordered locus">MTR_1g046450</name>
</gene>
<evidence type="ECO:0000313" key="4">
    <source>
        <dbReference type="Proteomes" id="UP000002051"/>
    </source>
</evidence>
<dbReference type="EMBL" id="CM001217">
    <property type="protein sequence ID" value="KEH41191.1"/>
    <property type="molecule type" value="Genomic_DNA"/>
</dbReference>
<accession>A0A072VHU3</accession>
<reference evidence="2 4" key="1">
    <citation type="journal article" date="2011" name="Nature">
        <title>The Medicago genome provides insight into the evolution of rhizobial symbioses.</title>
        <authorList>
            <person name="Young N.D."/>
            <person name="Debelle F."/>
            <person name="Oldroyd G.E."/>
            <person name="Geurts R."/>
            <person name="Cannon S.B."/>
            <person name="Udvardi M.K."/>
            <person name="Benedito V.A."/>
            <person name="Mayer K.F."/>
            <person name="Gouzy J."/>
            <person name="Schoof H."/>
            <person name="Van de Peer Y."/>
            <person name="Proost S."/>
            <person name="Cook D.R."/>
            <person name="Meyers B.C."/>
            <person name="Spannagl M."/>
            <person name="Cheung F."/>
            <person name="De Mita S."/>
            <person name="Krishnakumar V."/>
            <person name="Gundlach H."/>
            <person name="Zhou S."/>
            <person name="Mudge J."/>
            <person name="Bharti A.K."/>
            <person name="Murray J.D."/>
            <person name="Naoumkina M.A."/>
            <person name="Rosen B."/>
            <person name="Silverstein K.A."/>
            <person name="Tang H."/>
            <person name="Rombauts S."/>
            <person name="Zhao P.X."/>
            <person name="Zhou P."/>
            <person name="Barbe V."/>
            <person name="Bardou P."/>
            <person name="Bechner M."/>
            <person name="Bellec A."/>
            <person name="Berger A."/>
            <person name="Berges H."/>
            <person name="Bidwell S."/>
            <person name="Bisseling T."/>
            <person name="Choisne N."/>
            <person name="Couloux A."/>
            <person name="Denny R."/>
            <person name="Deshpande S."/>
            <person name="Dai X."/>
            <person name="Doyle J.J."/>
            <person name="Dudez A.M."/>
            <person name="Farmer A.D."/>
            <person name="Fouteau S."/>
            <person name="Franken C."/>
            <person name="Gibelin C."/>
            <person name="Gish J."/>
            <person name="Goldstein S."/>
            <person name="Gonzalez A.J."/>
            <person name="Green P.J."/>
            <person name="Hallab A."/>
            <person name="Hartog M."/>
            <person name="Hua A."/>
            <person name="Humphray S.J."/>
            <person name="Jeong D.H."/>
            <person name="Jing Y."/>
            <person name="Jocker A."/>
            <person name="Kenton S.M."/>
            <person name="Kim D.J."/>
            <person name="Klee K."/>
            <person name="Lai H."/>
            <person name="Lang C."/>
            <person name="Lin S."/>
            <person name="Macmil S.L."/>
            <person name="Magdelenat G."/>
            <person name="Matthews L."/>
            <person name="McCorrison J."/>
            <person name="Monaghan E.L."/>
            <person name="Mun J.H."/>
            <person name="Najar F.Z."/>
            <person name="Nicholson C."/>
            <person name="Noirot C."/>
            <person name="O'Bleness M."/>
            <person name="Paule C.R."/>
            <person name="Poulain J."/>
            <person name="Prion F."/>
            <person name="Qin B."/>
            <person name="Qu C."/>
            <person name="Retzel E.F."/>
            <person name="Riddle C."/>
            <person name="Sallet E."/>
            <person name="Samain S."/>
            <person name="Samson N."/>
            <person name="Sanders I."/>
            <person name="Saurat O."/>
            <person name="Scarpelli C."/>
            <person name="Schiex T."/>
            <person name="Segurens B."/>
            <person name="Severin A.J."/>
            <person name="Sherrier D.J."/>
            <person name="Shi R."/>
            <person name="Sims S."/>
            <person name="Singer S.R."/>
            <person name="Sinharoy S."/>
            <person name="Sterck L."/>
            <person name="Viollet A."/>
            <person name="Wang B.B."/>
            <person name="Wang K."/>
            <person name="Wang M."/>
            <person name="Wang X."/>
            <person name="Warfsmann J."/>
            <person name="Weissenbach J."/>
            <person name="White D.D."/>
            <person name="White J.D."/>
            <person name="Wiley G.B."/>
            <person name="Wincker P."/>
            <person name="Xing Y."/>
            <person name="Yang L."/>
            <person name="Yao Z."/>
            <person name="Ying F."/>
            <person name="Zhai J."/>
            <person name="Zhou L."/>
            <person name="Zuber A."/>
            <person name="Denarie J."/>
            <person name="Dixon R.A."/>
            <person name="May G.D."/>
            <person name="Schwartz D.C."/>
            <person name="Rogers J."/>
            <person name="Quetier F."/>
            <person name="Town C.D."/>
            <person name="Roe B.A."/>
        </authorList>
    </citation>
    <scope>NUCLEOTIDE SEQUENCE [LARGE SCALE GENOMIC DNA]</scope>
    <source>
        <strain evidence="2">A17</strain>
        <strain evidence="3 4">cv. Jemalong A17</strain>
    </source>
</reference>
<reference evidence="2 4" key="2">
    <citation type="journal article" date="2014" name="BMC Genomics">
        <title>An improved genome release (version Mt4.0) for the model legume Medicago truncatula.</title>
        <authorList>
            <person name="Tang H."/>
            <person name="Krishnakumar V."/>
            <person name="Bidwell S."/>
            <person name="Rosen B."/>
            <person name="Chan A."/>
            <person name="Zhou S."/>
            <person name="Gentzbittel L."/>
            <person name="Childs K.L."/>
            <person name="Yandell M."/>
            <person name="Gundlach H."/>
            <person name="Mayer K.F."/>
            <person name="Schwartz D.C."/>
            <person name="Town C.D."/>
        </authorList>
    </citation>
    <scope>GENOME REANNOTATION</scope>
    <source>
        <strain evidence="2">A17</strain>
        <strain evidence="3 4">cv. Jemalong A17</strain>
    </source>
</reference>
<dbReference type="Proteomes" id="UP000002051">
    <property type="component" value="Unassembled WGS sequence"/>
</dbReference>
<dbReference type="HOGENOM" id="CLU_1689327_0_0_1"/>